<reference evidence="4 5" key="1">
    <citation type="submission" date="2025-04" db="UniProtKB">
        <authorList>
            <consortium name="RefSeq"/>
        </authorList>
    </citation>
    <scope>IDENTIFICATION</scope>
</reference>
<feature type="compositionally biased region" description="Low complexity" evidence="1">
    <location>
        <begin position="453"/>
        <end position="462"/>
    </location>
</feature>
<feature type="compositionally biased region" description="Basic and acidic residues" evidence="1">
    <location>
        <begin position="40"/>
        <end position="57"/>
    </location>
</feature>
<dbReference type="OrthoDB" id="8926660at2759"/>
<dbReference type="PANTHER" id="PTHR15159">
    <property type="entry name" value="NEUROSECRETORY PROTEIN VGF"/>
    <property type="match status" value="1"/>
</dbReference>
<name>A0A6P7LQQ6_BETSP</name>
<evidence type="ECO:0000256" key="1">
    <source>
        <dbReference type="SAM" id="MobiDB-lite"/>
    </source>
</evidence>
<accession>A0A6P7LQQ6</accession>
<feature type="compositionally biased region" description="Basic and acidic residues" evidence="1">
    <location>
        <begin position="118"/>
        <end position="154"/>
    </location>
</feature>
<evidence type="ECO:0000313" key="3">
    <source>
        <dbReference type="Proteomes" id="UP000515150"/>
    </source>
</evidence>
<keyword evidence="2" id="KW-0732">Signal</keyword>
<evidence type="ECO:0000313" key="5">
    <source>
        <dbReference type="RefSeq" id="XP_028996188.1"/>
    </source>
</evidence>
<feature type="region of interest" description="Disordered" evidence="1">
    <location>
        <begin position="429"/>
        <end position="491"/>
    </location>
</feature>
<evidence type="ECO:0000313" key="4">
    <source>
        <dbReference type="RefSeq" id="XP_028996177.1"/>
    </source>
</evidence>
<protein>
    <submittedName>
        <fullName evidence="4 5">Neurosecretory protein VGF</fullName>
    </submittedName>
</protein>
<proteinExistence type="predicted"/>
<feature type="compositionally biased region" description="Polar residues" evidence="1">
    <location>
        <begin position="237"/>
        <end position="247"/>
    </location>
</feature>
<feature type="compositionally biased region" description="Acidic residues" evidence="1">
    <location>
        <begin position="104"/>
        <end position="117"/>
    </location>
</feature>
<feature type="region of interest" description="Disordered" evidence="1">
    <location>
        <begin position="282"/>
        <end position="350"/>
    </location>
</feature>
<dbReference type="Proteomes" id="UP000515150">
    <property type="component" value="Chromosome 2"/>
</dbReference>
<feature type="compositionally biased region" description="Basic and acidic residues" evidence="1">
    <location>
        <begin position="80"/>
        <end position="103"/>
    </location>
</feature>
<organism evidence="3 5">
    <name type="scientific">Betta splendens</name>
    <name type="common">Siamese fighting fish</name>
    <dbReference type="NCBI Taxonomy" id="158456"/>
    <lineage>
        <taxon>Eukaryota</taxon>
        <taxon>Metazoa</taxon>
        <taxon>Chordata</taxon>
        <taxon>Craniata</taxon>
        <taxon>Vertebrata</taxon>
        <taxon>Euteleostomi</taxon>
        <taxon>Actinopterygii</taxon>
        <taxon>Neopterygii</taxon>
        <taxon>Teleostei</taxon>
        <taxon>Neoteleostei</taxon>
        <taxon>Acanthomorphata</taxon>
        <taxon>Anabantaria</taxon>
        <taxon>Anabantiformes</taxon>
        <taxon>Anabantoidei</taxon>
        <taxon>Osphronemidae</taxon>
        <taxon>Betta</taxon>
    </lineage>
</organism>
<dbReference type="GeneID" id="114849190"/>
<sequence length="680" mass="76269">MTGHCRASNALALLLLLTGASFLHPSDSHPVGSALEEEEAGRRARTDEERRPAPKDDAGDELFEDVDPKTLAAVLLEALNHSHVERRGEEGDRVEEERKSEEGEVKEEDTEEDLDGDQEIRRLLATRGNDKEKEEEEERRKAQEEEEAMTEKVTSRTTSHTAQVQAEHQLSGPGNSPDGAEQQKGPSAPEQGSNEKEEQLSSGELKSLEAMMKEFPRVNAAAKRDGDGREKQRESRGYSSHGGSTLAMSKKKLKWQEETQKAMNFPTFRGGNFMDDVVGSDYDTYAAQSPPPAAKAEAEAGGAEPEQREEEEEEEEEEEVLSPEEEEARARAEQEEMRRQAAEAQRAKMEEEKLADIASDMLLRYMVKQGGGRKYGGAPANAAEDKRSNEVLEVTEEDDIDPQTIDKLIEISSKLHLPADDVVDIISDVEKKKKKNASPEAAARWRRPGGAGAASSAAAAAALFPPNDGLRTPEGPDDERNEPVSRQPATAVNRLKAWFRDRAPTKSLDLWSRPPKPPLAEPGLRPKPQKPLPVYQDLWLKPPVSVWSSHRSYPSYYQRYPDAYPVYAPPPSRPKFRYYVRKPALNLDALLRGAAPRRYVDWARPWLRKRPLELQPRRYYASYPLPPQPWTFPPAPVPRSRPLPRTAAAPAPQRRLYYPAPAPAAEELRKMFMNRPRLLD</sequence>
<dbReference type="AlphaFoldDB" id="A0A6P7LQQ6"/>
<feature type="compositionally biased region" description="Basic and acidic residues" evidence="1">
    <location>
        <begin position="328"/>
        <end position="350"/>
    </location>
</feature>
<feature type="signal peptide" evidence="2">
    <location>
        <begin position="1"/>
        <end position="28"/>
    </location>
</feature>
<feature type="compositionally biased region" description="Acidic residues" evidence="1">
    <location>
        <begin position="307"/>
        <end position="327"/>
    </location>
</feature>
<dbReference type="GO" id="GO:0005184">
    <property type="term" value="F:neuropeptide hormone activity"/>
    <property type="evidence" value="ECO:0007669"/>
    <property type="project" value="InterPro"/>
</dbReference>
<feature type="region of interest" description="Disordered" evidence="1">
    <location>
        <begin position="27"/>
        <end position="66"/>
    </location>
</feature>
<evidence type="ECO:0000256" key="2">
    <source>
        <dbReference type="SAM" id="SignalP"/>
    </source>
</evidence>
<dbReference type="RefSeq" id="XP_028996188.1">
    <property type="nucleotide sequence ID" value="XM_029140355.3"/>
</dbReference>
<feature type="region of interest" description="Disordered" evidence="1">
    <location>
        <begin position="78"/>
        <end position="255"/>
    </location>
</feature>
<feature type="compositionally biased region" description="Polar residues" evidence="1">
    <location>
        <begin position="155"/>
        <end position="174"/>
    </location>
</feature>
<feature type="region of interest" description="Disordered" evidence="1">
    <location>
        <begin position="372"/>
        <end position="398"/>
    </location>
</feature>
<dbReference type="KEGG" id="bspl:114849190"/>
<feature type="compositionally biased region" description="Basic and acidic residues" evidence="1">
    <location>
        <begin position="211"/>
        <end position="236"/>
    </location>
</feature>
<feature type="chain" id="PRO_5044651581" evidence="2">
    <location>
        <begin position="29"/>
        <end position="680"/>
    </location>
</feature>
<gene>
    <name evidence="4 5" type="primary">vgf</name>
</gene>
<feature type="region of interest" description="Disordered" evidence="1">
    <location>
        <begin position="508"/>
        <end position="528"/>
    </location>
</feature>
<dbReference type="InterPro" id="IPR026128">
    <property type="entry name" value="VGF"/>
</dbReference>
<dbReference type="CTD" id="7425"/>
<keyword evidence="3" id="KW-1185">Reference proteome</keyword>
<dbReference type="RefSeq" id="XP_028996177.1">
    <property type="nucleotide sequence ID" value="XM_029140344.3"/>
</dbReference>
<dbReference type="PANTHER" id="PTHR15159:SF2">
    <property type="entry name" value="NEUROSECRETORY PROTEIN VGF"/>
    <property type="match status" value="1"/>
</dbReference>